<keyword evidence="7" id="KW-0206">Cytoskeleton</keyword>
<dbReference type="AlphaFoldDB" id="A0A7R8Z4N1"/>
<dbReference type="GO" id="GO:0030027">
    <property type="term" value="C:lamellipodium"/>
    <property type="evidence" value="ECO:0007669"/>
    <property type="project" value="TreeGrafter"/>
</dbReference>
<dbReference type="Pfam" id="PF14604">
    <property type="entry name" value="SH3_9"/>
    <property type="match status" value="1"/>
</dbReference>
<dbReference type="PANTHER" id="PTHR10829:SF25">
    <property type="entry name" value="DREBRIN-LIKE PROTEIN"/>
    <property type="match status" value="1"/>
</dbReference>
<evidence type="ECO:0000256" key="9">
    <source>
        <dbReference type="SAM" id="MobiDB-lite"/>
    </source>
</evidence>
<dbReference type="InterPro" id="IPR001452">
    <property type="entry name" value="SH3_domain"/>
</dbReference>
<dbReference type="GO" id="GO:0045773">
    <property type="term" value="P:positive regulation of axon extension"/>
    <property type="evidence" value="ECO:0007669"/>
    <property type="project" value="TreeGrafter"/>
</dbReference>
<dbReference type="PROSITE" id="PS50002">
    <property type="entry name" value="SH3"/>
    <property type="match status" value="1"/>
</dbReference>
<gene>
    <name evidence="12" type="ORF">TDIB3V08_LOCUS2229</name>
</gene>
<dbReference type="CDD" id="cd11960">
    <property type="entry name" value="SH3_Abp1_eu"/>
    <property type="match status" value="1"/>
</dbReference>
<dbReference type="GO" id="GO:0051015">
    <property type="term" value="F:actin filament binding"/>
    <property type="evidence" value="ECO:0007669"/>
    <property type="project" value="TreeGrafter"/>
</dbReference>
<comment type="subcellular location">
    <subcellularLocation>
        <location evidence="1">Cytoplasm</location>
        <location evidence="1">Cytoskeleton</location>
    </subcellularLocation>
</comment>
<evidence type="ECO:0000256" key="2">
    <source>
        <dbReference type="ARBA" id="ARBA00011039"/>
    </source>
</evidence>
<comment type="similarity">
    <text evidence="2">Belongs to the ABP1 family.</text>
</comment>
<dbReference type="PANTHER" id="PTHR10829">
    <property type="entry name" value="CORTACTIN AND DREBRIN"/>
    <property type="match status" value="1"/>
</dbReference>
<dbReference type="GO" id="GO:0030425">
    <property type="term" value="C:dendrite"/>
    <property type="evidence" value="ECO:0007669"/>
    <property type="project" value="TreeGrafter"/>
</dbReference>
<evidence type="ECO:0000256" key="6">
    <source>
        <dbReference type="ARBA" id="ARBA00023203"/>
    </source>
</evidence>
<dbReference type="GO" id="GO:0048812">
    <property type="term" value="P:neuron projection morphogenesis"/>
    <property type="evidence" value="ECO:0007669"/>
    <property type="project" value="TreeGrafter"/>
</dbReference>
<dbReference type="FunFam" id="2.30.30.40:FF:000046">
    <property type="entry name" value="Drebrin-like protein isoform B"/>
    <property type="match status" value="1"/>
</dbReference>
<feature type="domain" description="ADF-H" evidence="11">
    <location>
        <begin position="2"/>
        <end position="133"/>
    </location>
</feature>
<feature type="compositionally biased region" description="Basic and acidic residues" evidence="9">
    <location>
        <begin position="256"/>
        <end position="288"/>
    </location>
</feature>
<dbReference type="InterPro" id="IPR029006">
    <property type="entry name" value="ADF-H/Gelsolin-like_dom_sf"/>
</dbReference>
<dbReference type="PROSITE" id="PS51263">
    <property type="entry name" value="ADF_H"/>
    <property type="match status" value="1"/>
</dbReference>
<feature type="region of interest" description="Disordered" evidence="9">
    <location>
        <begin position="252"/>
        <end position="288"/>
    </location>
</feature>
<keyword evidence="3 8" id="KW-0728">SH3 domain</keyword>
<feature type="region of interest" description="Disordered" evidence="9">
    <location>
        <begin position="173"/>
        <end position="201"/>
    </location>
</feature>
<keyword evidence="5" id="KW-0175">Coiled coil</keyword>
<evidence type="ECO:0000256" key="4">
    <source>
        <dbReference type="ARBA" id="ARBA00022490"/>
    </source>
</evidence>
<evidence type="ECO:0000256" key="5">
    <source>
        <dbReference type="ARBA" id="ARBA00023054"/>
    </source>
</evidence>
<dbReference type="Gene3D" id="3.40.20.10">
    <property type="entry name" value="Severin"/>
    <property type="match status" value="1"/>
</dbReference>
<evidence type="ECO:0000256" key="3">
    <source>
        <dbReference type="ARBA" id="ARBA00022443"/>
    </source>
</evidence>
<evidence type="ECO:0000259" key="11">
    <source>
        <dbReference type="PROSITE" id="PS51263"/>
    </source>
</evidence>
<accession>A0A7R8Z4N1</accession>
<dbReference type="InterPro" id="IPR002108">
    <property type="entry name" value="ADF-H"/>
</dbReference>
<dbReference type="GO" id="GO:0030833">
    <property type="term" value="P:regulation of actin filament polymerization"/>
    <property type="evidence" value="ECO:0007669"/>
    <property type="project" value="TreeGrafter"/>
</dbReference>
<sequence length="550" mass="62990">MAINLTKHKDSLLAAWKDVLDDKSMTDWALFGYDGQSNDLKFISKGAGGVEELTEDLNSGKIMYAFCKVMDPKTSLPKCVLINWQGEGAPHARKGTCANHVHEVTNFFKGVHVTLNARNEEEVDPQIVIDKVAKSTGSAYSFKDRGDLEKESGPVGTVYKRVIPKQEINTRERDKFWEKEEQEEKQRQAEEKNRKEEERSRIELERKQREIMNPPRWRSWLVVLSQIAEDGQIELKEAAVRERRIKERTASISQLREAEKSAEERTKEVTPADQEKEDWEREERERRGRSEILRKERSKEAQNLISKRTFNARAVFEQNTSAGQLHSMRRSSLNPDHEPVVNYSPPSQNAAARKASLPSWPPADTRPEQVTTPLRDDRSNVSTKVTVEEESHLPLNNVEESHLPLNNVQQQQNTVISPVSNQKIAETDRYREHLNSEEEQDWSSDTEVSQPIILEAKQPARETTQPQTIREATQPQTICEATQPIIREALQVAQCMEEEELLAYTDSTEITFDPGDIITHIDQIDEGWWQGLGPDGTYGLFPANYVELLN</sequence>
<name>A0A7R8Z4N1_TIMDO</name>
<dbReference type="EMBL" id="OA564918">
    <property type="protein sequence ID" value="CAD7195856.1"/>
    <property type="molecule type" value="Genomic_DNA"/>
</dbReference>
<dbReference type="Gene3D" id="2.30.30.40">
    <property type="entry name" value="SH3 Domains"/>
    <property type="match status" value="1"/>
</dbReference>
<evidence type="ECO:0000259" key="10">
    <source>
        <dbReference type="PROSITE" id="PS50002"/>
    </source>
</evidence>
<dbReference type="GO" id="GO:0005884">
    <property type="term" value="C:actin filament"/>
    <property type="evidence" value="ECO:0007669"/>
    <property type="project" value="TreeGrafter"/>
</dbReference>
<reference evidence="12" key="1">
    <citation type="submission" date="2020-11" db="EMBL/GenBank/DDBJ databases">
        <authorList>
            <person name="Tran Van P."/>
        </authorList>
    </citation>
    <scope>NUCLEOTIDE SEQUENCE</scope>
</reference>
<dbReference type="SUPFAM" id="SSF55753">
    <property type="entry name" value="Actin depolymerizing proteins"/>
    <property type="match status" value="1"/>
</dbReference>
<dbReference type="Pfam" id="PF00241">
    <property type="entry name" value="Cofilin_ADF"/>
    <property type="match status" value="1"/>
</dbReference>
<evidence type="ECO:0000256" key="1">
    <source>
        <dbReference type="ARBA" id="ARBA00004245"/>
    </source>
</evidence>
<evidence type="ECO:0008006" key="13">
    <source>
        <dbReference type="Google" id="ProtNLM"/>
    </source>
</evidence>
<organism evidence="12">
    <name type="scientific">Timema douglasi</name>
    <name type="common">Walking stick</name>
    <dbReference type="NCBI Taxonomy" id="61478"/>
    <lineage>
        <taxon>Eukaryota</taxon>
        <taxon>Metazoa</taxon>
        <taxon>Ecdysozoa</taxon>
        <taxon>Arthropoda</taxon>
        <taxon>Hexapoda</taxon>
        <taxon>Insecta</taxon>
        <taxon>Pterygota</taxon>
        <taxon>Neoptera</taxon>
        <taxon>Polyneoptera</taxon>
        <taxon>Phasmatodea</taxon>
        <taxon>Timematodea</taxon>
        <taxon>Timematoidea</taxon>
        <taxon>Timematidae</taxon>
        <taxon>Timema</taxon>
    </lineage>
</organism>
<dbReference type="InterPro" id="IPR036028">
    <property type="entry name" value="SH3-like_dom_sf"/>
</dbReference>
<dbReference type="InterPro" id="IPR035717">
    <property type="entry name" value="Drebrin-like_SH3"/>
</dbReference>
<dbReference type="GO" id="GO:0098974">
    <property type="term" value="P:postsynaptic actin cytoskeleton organization"/>
    <property type="evidence" value="ECO:0007669"/>
    <property type="project" value="TreeGrafter"/>
</dbReference>
<evidence type="ECO:0000313" key="12">
    <source>
        <dbReference type="EMBL" id="CAD7195856.1"/>
    </source>
</evidence>
<dbReference type="SMART" id="SM00326">
    <property type="entry name" value="SH3"/>
    <property type="match status" value="1"/>
</dbReference>
<feature type="region of interest" description="Disordered" evidence="9">
    <location>
        <begin position="321"/>
        <end position="395"/>
    </location>
</feature>
<feature type="domain" description="SH3" evidence="10">
    <location>
        <begin position="488"/>
        <end position="550"/>
    </location>
</feature>
<dbReference type="SUPFAM" id="SSF50044">
    <property type="entry name" value="SH3-domain"/>
    <property type="match status" value="1"/>
</dbReference>
<dbReference type="GO" id="GO:0014069">
    <property type="term" value="C:postsynaptic density"/>
    <property type="evidence" value="ECO:0007669"/>
    <property type="project" value="TreeGrafter"/>
</dbReference>
<dbReference type="FunFam" id="3.40.20.10:FF:000011">
    <property type="entry name" value="Drebrin-like protein B"/>
    <property type="match status" value="1"/>
</dbReference>
<evidence type="ECO:0000256" key="7">
    <source>
        <dbReference type="ARBA" id="ARBA00023212"/>
    </source>
</evidence>
<dbReference type="SMART" id="SM00102">
    <property type="entry name" value="ADF"/>
    <property type="match status" value="1"/>
</dbReference>
<proteinExistence type="inferred from homology"/>
<keyword evidence="6" id="KW-0009">Actin-binding</keyword>
<dbReference type="GO" id="GO:0030427">
    <property type="term" value="C:site of polarized growth"/>
    <property type="evidence" value="ECO:0007669"/>
    <property type="project" value="TreeGrafter"/>
</dbReference>
<feature type="compositionally biased region" description="Polar residues" evidence="9">
    <location>
        <begin position="321"/>
        <end position="334"/>
    </location>
</feature>
<keyword evidence="4" id="KW-0963">Cytoplasm</keyword>
<protein>
    <recommendedName>
        <fullName evidence="13">Drebrin-like protein</fullName>
    </recommendedName>
</protein>
<dbReference type="GO" id="GO:0030864">
    <property type="term" value="C:cortical actin cytoskeleton"/>
    <property type="evidence" value="ECO:0007669"/>
    <property type="project" value="TreeGrafter"/>
</dbReference>
<evidence type="ECO:0000256" key="8">
    <source>
        <dbReference type="PROSITE-ProRule" id="PRU00192"/>
    </source>
</evidence>
<dbReference type="CDD" id="cd11281">
    <property type="entry name" value="ADF_drebrin_like"/>
    <property type="match status" value="1"/>
</dbReference>
<dbReference type="GO" id="GO:0045211">
    <property type="term" value="C:postsynaptic membrane"/>
    <property type="evidence" value="ECO:0007669"/>
    <property type="project" value="TreeGrafter"/>
</dbReference>